<proteinExistence type="predicted"/>
<dbReference type="CDD" id="cd08026">
    <property type="entry name" value="DUF326"/>
    <property type="match status" value="1"/>
</dbReference>
<gene>
    <name evidence="1" type="ORF">PCC6912_42590</name>
</gene>
<sequence length="142" mass="16076">MMMTESTLTELEVCRKACADCYKICIETLNYCKTQSGKYIDMTMVSMIRDCAEMCMMCINMIDDGSEFMGRICALCAEMCDRAAMVCEQMSDDAKMMECAAACSKCAQYCYQMGLQSASYFRRSSLVNEESLLYSCDTNNHK</sequence>
<dbReference type="AlphaFoldDB" id="A0A433N504"/>
<dbReference type="EMBL" id="RSCJ01000020">
    <property type="protein sequence ID" value="RUR76471.1"/>
    <property type="molecule type" value="Genomic_DNA"/>
</dbReference>
<dbReference type="Proteomes" id="UP000268857">
    <property type="component" value="Unassembled WGS sequence"/>
</dbReference>
<dbReference type="RefSeq" id="WP_235083188.1">
    <property type="nucleotide sequence ID" value="NZ_AJLN01000123.1"/>
</dbReference>
<comment type="caution">
    <text evidence="1">The sequence shown here is derived from an EMBL/GenBank/DDBJ whole genome shotgun (WGS) entry which is preliminary data.</text>
</comment>
<organism evidence="1 2">
    <name type="scientific">Chlorogloeopsis fritschii PCC 6912</name>
    <dbReference type="NCBI Taxonomy" id="211165"/>
    <lineage>
        <taxon>Bacteria</taxon>
        <taxon>Bacillati</taxon>
        <taxon>Cyanobacteriota</taxon>
        <taxon>Cyanophyceae</taxon>
        <taxon>Nostocales</taxon>
        <taxon>Chlorogloeopsidaceae</taxon>
        <taxon>Chlorogloeopsis</taxon>
    </lineage>
</organism>
<protein>
    <recommendedName>
        <fullName evidence="3">Ferredoxin</fullName>
    </recommendedName>
</protein>
<reference evidence="1 2" key="1">
    <citation type="journal article" date="2019" name="Genome Biol. Evol.">
        <title>Day and night: Metabolic profiles and evolutionary relationships of six axenic non-marine cyanobacteria.</title>
        <authorList>
            <person name="Will S.E."/>
            <person name="Henke P."/>
            <person name="Boedeker C."/>
            <person name="Huang S."/>
            <person name="Brinkmann H."/>
            <person name="Rohde M."/>
            <person name="Jarek M."/>
            <person name="Friedl T."/>
            <person name="Seufert S."/>
            <person name="Schumacher M."/>
            <person name="Overmann J."/>
            <person name="Neumann-Schaal M."/>
            <person name="Petersen J."/>
        </authorList>
    </citation>
    <scope>NUCLEOTIDE SEQUENCE [LARGE SCALE GENOMIC DNA]</scope>
    <source>
        <strain evidence="1 2">PCC 6912</strain>
    </source>
</reference>
<dbReference type="Gene3D" id="1.20.1270.360">
    <property type="match status" value="1"/>
</dbReference>
<evidence type="ECO:0008006" key="3">
    <source>
        <dbReference type="Google" id="ProtNLM"/>
    </source>
</evidence>
<accession>A0A433N504</accession>
<name>A0A433N504_CHLFR</name>
<evidence type="ECO:0000313" key="1">
    <source>
        <dbReference type="EMBL" id="RUR76471.1"/>
    </source>
</evidence>
<dbReference type="STRING" id="211165.GCA_000317285_05618"/>
<dbReference type="PANTHER" id="PTHR37310">
    <property type="entry name" value="CYTOPLASMIC PROTEIN-RELATED"/>
    <property type="match status" value="1"/>
</dbReference>
<dbReference type="InterPro" id="IPR005560">
    <property type="entry name" value="Csp_YhjQ"/>
</dbReference>
<dbReference type="Pfam" id="PF03860">
    <property type="entry name" value="Csp"/>
    <property type="match status" value="1"/>
</dbReference>
<dbReference type="InterPro" id="IPR044543">
    <property type="entry name" value="YHJQ-like"/>
</dbReference>
<dbReference type="PANTHER" id="PTHR37310:SF1">
    <property type="entry name" value="CYTOPLASMIC PROTEIN"/>
    <property type="match status" value="1"/>
</dbReference>
<evidence type="ECO:0000313" key="2">
    <source>
        <dbReference type="Proteomes" id="UP000268857"/>
    </source>
</evidence>
<keyword evidence="2" id="KW-1185">Reference proteome</keyword>